<proteinExistence type="inferred from homology"/>
<feature type="binding site" evidence="11">
    <location>
        <begin position="507"/>
        <end position="510"/>
    </location>
    <ligand>
        <name>GTP</name>
        <dbReference type="ChEBI" id="CHEBI:37565"/>
    </ligand>
</feature>
<feature type="binding site" evidence="11">
    <location>
        <begin position="264"/>
        <end position="269"/>
    </location>
    <ligand>
        <name>GTP</name>
        <dbReference type="ChEBI" id="CHEBI:37565"/>
    </ligand>
</feature>
<keyword evidence="15" id="KW-0808">Transferase</keyword>
<keyword evidence="9 11" id="KW-0464">Manganese</keyword>
<evidence type="ECO:0000256" key="2">
    <source>
        <dbReference type="ARBA" id="ARBA00005796"/>
    </source>
</evidence>
<evidence type="ECO:0000259" key="14">
    <source>
        <dbReference type="Pfam" id="PF17297"/>
    </source>
</evidence>
<evidence type="ECO:0000256" key="8">
    <source>
        <dbReference type="ARBA" id="ARBA00023134"/>
    </source>
</evidence>
<name>A0A5C5YVZ8_9BACT</name>
<feature type="binding site" evidence="11">
    <location>
        <position position="70"/>
    </location>
    <ligand>
        <name>substrate</name>
    </ligand>
</feature>
<dbReference type="FunFam" id="3.40.449.10:FF:000005">
    <property type="entry name" value="Phosphoenolpyruvate carboxykinase [GTP]"/>
    <property type="match status" value="1"/>
</dbReference>
<keyword evidence="10 11" id="KW-0456">Lyase</keyword>
<comment type="catalytic activity">
    <reaction evidence="11">
        <text>oxaloacetate + GTP = phosphoenolpyruvate + GDP + CO2</text>
        <dbReference type="Rhea" id="RHEA:10388"/>
        <dbReference type="ChEBI" id="CHEBI:16452"/>
        <dbReference type="ChEBI" id="CHEBI:16526"/>
        <dbReference type="ChEBI" id="CHEBI:37565"/>
        <dbReference type="ChEBI" id="CHEBI:58189"/>
        <dbReference type="ChEBI" id="CHEBI:58702"/>
        <dbReference type="EC" id="4.1.1.32"/>
    </reaction>
</comment>
<dbReference type="Gene3D" id="3.40.449.10">
    <property type="entry name" value="Phosphoenolpyruvate Carboxykinase, domain 1"/>
    <property type="match status" value="1"/>
</dbReference>
<feature type="binding site" evidence="11">
    <location>
        <begin position="212"/>
        <end position="214"/>
    </location>
    <ligand>
        <name>substrate</name>
    </ligand>
</feature>
<accession>A0A5C5YVZ8</accession>
<dbReference type="EC" id="4.1.1.32" evidence="11"/>
<comment type="subunit">
    <text evidence="3 11">Monomer.</text>
</comment>
<evidence type="ECO:0000256" key="7">
    <source>
        <dbReference type="ARBA" id="ARBA00022793"/>
    </source>
</evidence>
<dbReference type="GO" id="GO:0046327">
    <property type="term" value="P:glycerol biosynthetic process from pyruvate"/>
    <property type="evidence" value="ECO:0007669"/>
    <property type="project" value="TreeGrafter"/>
</dbReference>
<feature type="binding site" evidence="11">
    <location>
        <position position="412"/>
    </location>
    <ligand>
        <name>GTP</name>
        <dbReference type="ChEBI" id="CHEBI:37565"/>
    </ligand>
</feature>
<keyword evidence="16" id="KW-1185">Reference proteome</keyword>
<feature type="domain" description="Phosphoenolpyruvate carboxykinase C-terminal P-loop" evidence="13">
    <location>
        <begin position="237"/>
        <end position="595"/>
    </location>
</feature>
<feature type="binding site" evidence="11">
    <location>
        <position position="221"/>
    </location>
    <ligand>
        <name>Mn(2+)</name>
        <dbReference type="ChEBI" id="CHEBI:29035"/>
    </ligand>
</feature>
<dbReference type="PANTHER" id="PTHR11561">
    <property type="entry name" value="PHOSPHOENOLPYRUVATE CARBOXYKINASE"/>
    <property type="match status" value="1"/>
</dbReference>
<dbReference type="HAMAP" id="MF_00452">
    <property type="entry name" value="PEPCK_GTP"/>
    <property type="match status" value="1"/>
</dbReference>
<comment type="similarity">
    <text evidence="2 11">Belongs to the phosphoenolpyruvate carboxykinase [GTP] family.</text>
</comment>
<dbReference type="InterPro" id="IPR008209">
    <property type="entry name" value="PEP_carboxykinase_GTP"/>
</dbReference>
<feature type="region of interest" description="Disordered" evidence="12">
    <location>
        <begin position="361"/>
        <end position="383"/>
    </location>
</feature>
<evidence type="ECO:0000313" key="15">
    <source>
        <dbReference type="EMBL" id="TWT79204.1"/>
    </source>
</evidence>
<feature type="binding site" evidence="11">
    <location>
        <position position="263"/>
    </location>
    <ligand>
        <name>substrate</name>
    </ligand>
</feature>
<keyword evidence="5 11" id="KW-0479">Metal-binding</keyword>
<comment type="caution">
    <text evidence="15">The sequence shown here is derived from an EMBL/GenBank/DDBJ whole genome shotgun (WGS) entry which is preliminary data.</text>
</comment>
<dbReference type="PIRSF" id="PIRSF001348">
    <property type="entry name" value="PEP_carboxykinase_GTP"/>
    <property type="match status" value="1"/>
</dbReference>
<dbReference type="GO" id="GO:0006107">
    <property type="term" value="P:oxaloacetate metabolic process"/>
    <property type="evidence" value="ECO:0007669"/>
    <property type="project" value="TreeGrafter"/>
</dbReference>
<evidence type="ECO:0000256" key="10">
    <source>
        <dbReference type="ARBA" id="ARBA00023239"/>
    </source>
</evidence>
<dbReference type="OrthoDB" id="9758871at2"/>
<dbReference type="InterPro" id="IPR013035">
    <property type="entry name" value="PEP_carboxykinase_C"/>
</dbReference>
<evidence type="ECO:0000256" key="12">
    <source>
        <dbReference type="SAM" id="MobiDB-lite"/>
    </source>
</evidence>
<feature type="active site" evidence="11">
    <location>
        <position position="265"/>
    </location>
</feature>
<dbReference type="InterPro" id="IPR035078">
    <property type="entry name" value="PEP_carboxykinase_GTP_N"/>
</dbReference>
<feature type="binding site" evidence="11">
    <location>
        <begin position="379"/>
        <end position="381"/>
    </location>
    <ligand>
        <name>substrate</name>
    </ligand>
</feature>
<evidence type="ECO:0000313" key="16">
    <source>
        <dbReference type="Proteomes" id="UP000315010"/>
    </source>
</evidence>
<dbReference type="Gene3D" id="2.170.8.10">
    <property type="entry name" value="Phosphoenolpyruvate Carboxykinase, domain 2"/>
    <property type="match status" value="1"/>
</dbReference>
<comment type="function">
    <text evidence="11">Catalyzes the conversion of oxaloacetate (OAA) to phosphoenolpyruvate (PEP), the rate-limiting step in the metabolic pathway that produces glucose from lactate and other precursors derived from the citric acid cycle.</text>
</comment>
<dbReference type="AlphaFoldDB" id="A0A5C5YVZ8"/>
<feature type="binding site" evidence="11">
    <location>
        <position position="381"/>
    </location>
    <ligand>
        <name>GTP</name>
        <dbReference type="ChEBI" id="CHEBI:37565"/>
    </ligand>
</feature>
<dbReference type="GO" id="GO:0071333">
    <property type="term" value="P:cellular response to glucose stimulus"/>
    <property type="evidence" value="ECO:0007669"/>
    <property type="project" value="TreeGrafter"/>
</dbReference>
<dbReference type="CDD" id="cd00819">
    <property type="entry name" value="PEPCK_GTP"/>
    <property type="match status" value="1"/>
</dbReference>
<keyword evidence="15" id="KW-0670">Pyruvate</keyword>
<dbReference type="InterPro" id="IPR035077">
    <property type="entry name" value="PEP_carboxykinase_GTP_C"/>
</dbReference>
<evidence type="ECO:0000256" key="5">
    <source>
        <dbReference type="ARBA" id="ARBA00022723"/>
    </source>
</evidence>
<evidence type="ECO:0000256" key="11">
    <source>
        <dbReference type="HAMAP-Rule" id="MF_00452"/>
    </source>
</evidence>
<comment type="subcellular location">
    <subcellularLocation>
        <location evidence="11">Cytoplasm</location>
    </subcellularLocation>
</comment>
<dbReference type="PANTHER" id="PTHR11561:SF0">
    <property type="entry name" value="PHOSPHOENOLPYRUVATE CARBOXYKINASE [GTP]-RELATED"/>
    <property type="match status" value="1"/>
</dbReference>
<comment type="cofactor">
    <cofactor evidence="11">
        <name>Mn(2+)</name>
        <dbReference type="ChEBI" id="CHEBI:29035"/>
    </cofactor>
    <text evidence="11">Binds 1 Mn(2+) ion per subunit.</text>
</comment>
<protein>
    <recommendedName>
        <fullName evidence="11">Phosphoenolpyruvate carboxykinase [GTP]</fullName>
        <shortName evidence="11">PEP carboxykinase</shortName>
        <shortName evidence="11">PEPCK</shortName>
        <ecNumber evidence="11">4.1.1.32</ecNumber>
    </recommendedName>
    <alternativeName>
        <fullName evidence="11">GTP-dependent phosphoenolpyruvate carboxykinase</fullName>
        <shortName evidence="11">GTP-PEPCK</shortName>
    </alternativeName>
</protein>
<keyword evidence="4 11" id="KW-0312">Gluconeogenesis</keyword>
<gene>
    <name evidence="11 15" type="primary">pckG</name>
    <name evidence="15" type="ORF">CA13_06020</name>
</gene>
<dbReference type="NCBIfam" id="NF003253">
    <property type="entry name" value="PRK04210.1"/>
    <property type="match status" value="1"/>
</dbReference>
<evidence type="ECO:0000256" key="3">
    <source>
        <dbReference type="ARBA" id="ARBA00011245"/>
    </source>
</evidence>
<dbReference type="EMBL" id="SJPJ01000001">
    <property type="protein sequence ID" value="TWT79204.1"/>
    <property type="molecule type" value="Genomic_DNA"/>
</dbReference>
<dbReference type="GO" id="GO:0006094">
    <property type="term" value="P:gluconeogenesis"/>
    <property type="evidence" value="ECO:0007669"/>
    <property type="project" value="UniProtKB-UniRule"/>
</dbReference>
<dbReference type="Pfam" id="PF00821">
    <property type="entry name" value="PEPCK_GTP"/>
    <property type="match status" value="1"/>
</dbReference>
<dbReference type="Gene3D" id="3.90.228.20">
    <property type="match status" value="1"/>
</dbReference>
<evidence type="ECO:0000256" key="6">
    <source>
        <dbReference type="ARBA" id="ARBA00022741"/>
    </source>
</evidence>
<dbReference type="Pfam" id="PF17297">
    <property type="entry name" value="PEPCK_N"/>
    <property type="match status" value="1"/>
</dbReference>
<evidence type="ECO:0000256" key="1">
    <source>
        <dbReference type="ARBA" id="ARBA00004742"/>
    </source>
</evidence>
<dbReference type="GO" id="GO:0030145">
    <property type="term" value="F:manganese ion binding"/>
    <property type="evidence" value="ECO:0007669"/>
    <property type="project" value="UniProtKB-UniRule"/>
</dbReference>
<feature type="compositionally biased region" description="Polar residues" evidence="12">
    <location>
        <begin position="373"/>
        <end position="382"/>
    </location>
</feature>
<dbReference type="SUPFAM" id="SSF53795">
    <property type="entry name" value="PEP carboxykinase-like"/>
    <property type="match status" value="1"/>
</dbReference>
<dbReference type="InterPro" id="IPR018091">
    <property type="entry name" value="PEP_carboxykin_GTP_CS"/>
</dbReference>
<dbReference type="RefSeq" id="WP_146394474.1">
    <property type="nucleotide sequence ID" value="NZ_SJPJ01000001.1"/>
</dbReference>
<dbReference type="InterPro" id="IPR008210">
    <property type="entry name" value="PEP_carboxykinase_N"/>
</dbReference>
<dbReference type="Proteomes" id="UP000315010">
    <property type="component" value="Unassembled WGS sequence"/>
</dbReference>
<dbReference type="GO" id="GO:0005829">
    <property type="term" value="C:cytosol"/>
    <property type="evidence" value="ECO:0007669"/>
    <property type="project" value="TreeGrafter"/>
</dbReference>
<feature type="domain" description="Phosphoenolpyruvate carboxykinase GTP-utilising N-terminal" evidence="14">
    <location>
        <begin position="12"/>
        <end position="233"/>
    </location>
</feature>
<keyword evidence="7 11" id="KW-0210">Decarboxylase</keyword>
<dbReference type="GO" id="GO:0033993">
    <property type="term" value="P:response to lipid"/>
    <property type="evidence" value="ECO:0007669"/>
    <property type="project" value="TreeGrafter"/>
</dbReference>
<dbReference type="GO" id="GO:0042594">
    <property type="term" value="P:response to starvation"/>
    <property type="evidence" value="ECO:0007669"/>
    <property type="project" value="TreeGrafter"/>
</dbReference>
<keyword evidence="8 11" id="KW-0342">GTP-binding</keyword>
<dbReference type="PROSITE" id="PS00505">
    <property type="entry name" value="PEPCK_GTP"/>
    <property type="match status" value="1"/>
</dbReference>
<evidence type="ECO:0000259" key="13">
    <source>
        <dbReference type="Pfam" id="PF00821"/>
    </source>
</evidence>
<dbReference type="GO" id="GO:0004613">
    <property type="term" value="F:phosphoenolpyruvate carboxykinase (GTP) activity"/>
    <property type="evidence" value="ECO:0007669"/>
    <property type="project" value="UniProtKB-UniRule"/>
</dbReference>
<feature type="compositionally biased region" description="Basic and acidic residues" evidence="12">
    <location>
        <begin position="361"/>
        <end position="371"/>
    </location>
</feature>
<evidence type="ECO:0000256" key="4">
    <source>
        <dbReference type="ARBA" id="ARBA00022432"/>
    </source>
</evidence>
<dbReference type="GO" id="GO:0019543">
    <property type="term" value="P:propionate catabolic process"/>
    <property type="evidence" value="ECO:0007669"/>
    <property type="project" value="TreeGrafter"/>
</dbReference>
<keyword evidence="6 11" id="KW-0547">Nucleotide-binding</keyword>
<dbReference type="UniPathway" id="UPA00138"/>
<feature type="binding site" evidence="11">
    <location>
        <position position="241"/>
    </location>
    <ligand>
        <name>Mn(2+)</name>
        <dbReference type="ChEBI" id="CHEBI:29035"/>
    </ligand>
</feature>
<keyword evidence="15" id="KW-0418">Kinase</keyword>
<comment type="pathway">
    <text evidence="1 11">Carbohydrate biosynthesis; gluconeogenesis.</text>
</comment>
<reference evidence="15 16" key="1">
    <citation type="submission" date="2019-02" db="EMBL/GenBank/DDBJ databases">
        <title>Deep-cultivation of Planctomycetes and their phenomic and genomic characterization uncovers novel biology.</title>
        <authorList>
            <person name="Wiegand S."/>
            <person name="Jogler M."/>
            <person name="Boedeker C."/>
            <person name="Pinto D."/>
            <person name="Vollmers J."/>
            <person name="Rivas-Marin E."/>
            <person name="Kohn T."/>
            <person name="Peeters S.H."/>
            <person name="Heuer A."/>
            <person name="Rast P."/>
            <person name="Oberbeckmann S."/>
            <person name="Bunk B."/>
            <person name="Jeske O."/>
            <person name="Meyerdierks A."/>
            <person name="Storesund J.E."/>
            <person name="Kallscheuer N."/>
            <person name="Luecker S."/>
            <person name="Lage O.M."/>
            <person name="Pohl T."/>
            <person name="Merkel B.J."/>
            <person name="Hornburger P."/>
            <person name="Mueller R.-W."/>
            <person name="Bruemmer F."/>
            <person name="Labrenz M."/>
            <person name="Spormann A.M."/>
            <person name="Op Den Camp H."/>
            <person name="Overmann J."/>
            <person name="Amann R."/>
            <person name="Jetten M.S.M."/>
            <person name="Mascher T."/>
            <person name="Medema M.H."/>
            <person name="Devos D.P."/>
            <person name="Kaster A.-K."/>
            <person name="Ovreas L."/>
            <person name="Rohde M."/>
            <person name="Galperin M.Y."/>
            <person name="Jogler C."/>
        </authorList>
    </citation>
    <scope>NUCLEOTIDE SEQUENCE [LARGE SCALE GENOMIC DNA]</scope>
    <source>
        <strain evidence="15 16">CA13</strain>
    </source>
</reference>
<evidence type="ECO:0000256" key="9">
    <source>
        <dbReference type="ARBA" id="ARBA00023211"/>
    </source>
</evidence>
<dbReference type="GO" id="GO:0016301">
    <property type="term" value="F:kinase activity"/>
    <property type="evidence" value="ECO:0007669"/>
    <property type="project" value="UniProtKB-KW"/>
</dbReference>
<sequence length="599" mass="66097">MNLPTKNKKLIDWVNECAEMMTPDAVVWCDGSEAEYQKMSDIMVDAGLAVRLKKRPNSLLFRSDPSDVARVENRTYIATKTKEAAGPTNNWIDPNELKATMKELYKGCMKGRTMYVIPFSMGPVGSDISKIGIEVTDSPYVVMNMHTMTRVGTKVLDVLGETGEYIPCLHSIGKPLAEGENDGGQWPCAPLDKKYIAHFPEERLIWSYGSGYGGNALLGKKCLALRIASAQARDEGWMAEHMLILKLTSPEGVEKHVAAAFPSACGKTNLAMLVPTIPGWKVETVGDDIAWMKFGDDGKLYAINPEAGFFGVAPGTSMHSNPNAMKSIEKDTIFTNVALTEDGDVWWEDIGYPAPGKLTDWKGNEWEEGKSEGPSSHPNSRFTAKAANCPSIASNWEDPKGVPIDAFLFGGRRPSVIPLVHEADSWAHGTFMGSIVGSEVTAAALDLKAGTIRRDPMAMLPFCGYNMGEYFQHWIDLGKQDGVQLPKVFFVNWFRKTDDGKWLWPGFGENSRVLEYIFNRCDGKAKTVDTPIGKMPAKGEISMPEGVEQEDMDELLSVDLEGWKKEVADIKANHYPKFGEKLPKELAEFLASLESKLNA</sequence>
<organism evidence="15 16">
    <name type="scientific">Novipirellula herctigrandis</name>
    <dbReference type="NCBI Taxonomy" id="2527986"/>
    <lineage>
        <taxon>Bacteria</taxon>
        <taxon>Pseudomonadati</taxon>
        <taxon>Planctomycetota</taxon>
        <taxon>Planctomycetia</taxon>
        <taxon>Pirellulales</taxon>
        <taxon>Pirellulaceae</taxon>
        <taxon>Novipirellula</taxon>
    </lineage>
</organism>
<dbReference type="SUPFAM" id="SSF68923">
    <property type="entry name" value="PEP carboxykinase N-terminal domain"/>
    <property type="match status" value="1"/>
</dbReference>
<keyword evidence="11" id="KW-0963">Cytoplasm</keyword>
<dbReference type="GO" id="GO:0005525">
    <property type="term" value="F:GTP binding"/>
    <property type="evidence" value="ECO:0007669"/>
    <property type="project" value="UniProtKB-UniRule"/>
</dbReference>
<feature type="binding site" evidence="11">
    <location>
        <position position="288"/>
    </location>
    <ligand>
        <name>Mn(2+)</name>
        <dbReference type="ChEBI" id="CHEBI:29035"/>
    </ligand>
</feature>